<proteinExistence type="predicted"/>
<dbReference type="EMBL" id="JACPNR010000008">
    <property type="protein sequence ID" value="MBI2678403.1"/>
    <property type="molecule type" value="Genomic_DNA"/>
</dbReference>
<name>A0A932EQ52_9BACT</name>
<dbReference type="Gene3D" id="3.90.1720.10">
    <property type="entry name" value="endopeptidase domain like (from Nostoc punctiforme)"/>
    <property type="match status" value="1"/>
</dbReference>
<reference evidence="1" key="1">
    <citation type="submission" date="2020-07" db="EMBL/GenBank/DDBJ databases">
        <title>Huge and variable diversity of episymbiotic CPR bacteria and DPANN archaea in groundwater ecosystems.</title>
        <authorList>
            <person name="He C.Y."/>
            <person name="Keren R."/>
            <person name="Whittaker M."/>
            <person name="Farag I.F."/>
            <person name="Doudna J."/>
            <person name="Cate J.H.D."/>
            <person name="Banfield J.F."/>
        </authorList>
    </citation>
    <scope>NUCLEOTIDE SEQUENCE</scope>
    <source>
        <strain evidence="1">NC_groundwater_580_Pr5_B-0.1um_64_19</strain>
    </source>
</reference>
<accession>A0A932EQ52</accession>
<organism evidence="1 2">
    <name type="scientific">Candidatus Korobacter versatilis</name>
    <dbReference type="NCBI Taxonomy" id="658062"/>
    <lineage>
        <taxon>Bacteria</taxon>
        <taxon>Pseudomonadati</taxon>
        <taxon>Acidobacteriota</taxon>
        <taxon>Terriglobia</taxon>
        <taxon>Terriglobales</taxon>
        <taxon>Candidatus Korobacteraceae</taxon>
        <taxon>Candidatus Korobacter</taxon>
    </lineage>
</organism>
<dbReference type="InterPro" id="IPR009706">
    <property type="entry name" value="DUF1287"/>
</dbReference>
<evidence type="ECO:0000313" key="2">
    <source>
        <dbReference type="Proteomes" id="UP000779809"/>
    </source>
</evidence>
<sequence>MTIAAPADRRRPPYLLAGALLVLAAVLLRAQQAPQPPNPPVLSKAEMTAALVAAALDRPNHPARYEPKYVAIPYPNGDVPGDTGVCADEIVRVYRAAGIDLQQKVHEDMVAAWADYPHKWGARRPDKNIDHRRVPNLAAFFRRHGETLALSTNAADYQPGDIVMWNLVRDGDLPHVGMVVNVRGASGRWMVEHNIGGGPQVEDVLFDWKLTGHYRYFGR</sequence>
<comment type="caution">
    <text evidence="1">The sequence shown here is derived from an EMBL/GenBank/DDBJ whole genome shotgun (WGS) entry which is preliminary data.</text>
</comment>
<dbReference type="Proteomes" id="UP000779809">
    <property type="component" value="Unassembled WGS sequence"/>
</dbReference>
<dbReference type="PIRSF" id="PIRSF011444">
    <property type="entry name" value="DUF1287"/>
    <property type="match status" value="1"/>
</dbReference>
<dbReference type="AlphaFoldDB" id="A0A932EQ52"/>
<dbReference type="Pfam" id="PF06940">
    <property type="entry name" value="DUF1287"/>
    <property type="match status" value="1"/>
</dbReference>
<protein>
    <submittedName>
        <fullName evidence="1">DUF1287 domain-containing protein</fullName>
    </submittedName>
</protein>
<gene>
    <name evidence="1" type="ORF">HYX28_06450</name>
</gene>
<evidence type="ECO:0000313" key="1">
    <source>
        <dbReference type="EMBL" id="MBI2678403.1"/>
    </source>
</evidence>